<dbReference type="PANTHER" id="PTHR47332">
    <property type="entry name" value="SET DOMAIN-CONTAINING PROTEIN 5"/>
    <property type="match status" value="1"/>
</dbReference>
<feature type="compositionally biased region" description="Polar residues" evidence="1">
    <location>
        <begin position="34"/>
        <end position="53"/>
    </location>
</feature>
<accession>A0A8H7XPX0</accession>
<dbReference type="SUPFAM" id="SSF82199">
    <property type="entry name" value="SET domain"/>
    <property type="match status" value="1"/>
</dbReference>
<dbReference type="Pfam" id="PF00856">
    <property type="entry name" value="SET"/>
    <property type="match status" value="1"/>
</dbReference>
<dbReference type="SMART" id="SM00317">
    <property type="entry name" value="SET"/>
    <property type="match status" value="1"/>
</dbReference>
<gene>
    <name evidence="3" type="ORF">JR316_011084</name>
</gene>
<reference evidence="3" key="1">
    <citation type="submission" date="2021-02" db="EMBL/GenBank/DDBJ databases">
        <title>Psilocybe cubensis genome.</title>
        <authorList>
            <person name="Mckernan K.J."/>
            <person name="Crawford S."/>
            <person name="Trippe A."/>
            <person name="Kane L.T."/>
            <person name="Mclaughlin S."/>
        </authorList>
    </citation>
    <scope>NUCLEOTIDE SEQUENCE [LARGE SCALE GENOMIC DNA]</scope>
    <source>
        <strain evidence="3">MGC-MH-2018</strain>
    </source>
</reference>
<feature type="region of interest" description="Disordered" evidence="1">
    <location>
        <begin position="369"/>
        <end position="391"/>
    </location>
</feature>
<feature type="compositionally biased region" description="Basic and acidic residues" evidence="1">
    <location>
        <begin position="373"/>
        <end position="391"/>
    </location>
</feature>
<feature type="domain" description="SET" evidence="2">
    <location>
        <begin position="187"/>
        <end position="337"/>
    </location>
</feature>
<comment type="caution">
    <text evidence="3">The sequence shown here is derived from an EMBL/GenBank/DDBJ whole genome shotgun (WGS) entry which is preliminary data.</text>
</comment>
<dbReference type="InterPro" id="IPR053185">
    <property type="entry name" value="SET_domain_protein"/>
</dbReference>
<evidence type="ECO:0000256" key="1">
    <source>
        <dbReference type="SAM" id="MobiDB-lite"/>
    </source>
</evidence>
<dbReference type="PANTHER" id="PTHR47332:SF4">
    <property type="entry name" value="SET DOMAIN-CONTAINING PROTEIN 5"/>
    <property type="match status" value="1"/>
</dbReference>
<evidence type="ECO:0000313" key="3">
    <source>
        <dbReference type="EMBL" id="KAG5163891.1"/>
    </source>
</evidence>
<evidence type="ECO:0000259" key="2">
    <source>
        <dbReference type="PROSITE" id="PS50280"/>
    </source>
</evidence>
<dbReference type="PROSITE" id="PS50280">
    <property type="entry name" value="SET"/>
    <property type="match status" value="1"/>
</dbReference>
<feature type="region of interest" description="Disordered" evidence="1">
    <location>
        <begin position="17"/>
        <end position="60"/>
    </location>
</feature>
<proteinExistence type="predicted"/>
<organism evidence="3">
    <name type="scientific">Psilocybe cubensis</name>
    <name type="common">Psychedelic mushroom</name>
    <name type="synonym">Stropharia cubensis</name>
    <dbReference type="NCBI Taxonomy" id="181762"/>
    <lineage>
        <taxon>Eukaryota</taxon>
        <taxon>Fungi</taxon>
        <taxon>Dikarya</taxon>
        <taxon>Basidiomycota</taxon>
        <taxon>Agaricomycotina</taxon>
        <taxon>Agaricomycetes</taxon>
        <taxon>Agaricomycetidae</taxon>
        <taxon>Agaricales</taxon>
        <taxon>Agaricineae</taxon>
        <taxon>Strophariaceae</taxon>
        <taxon>Psilocybe</taxon>
    </lineage>
</organism>
<sequence length="391" mass="43055">MLPRKFFAGIISPMIRNREPLPVPPPSPSDSDTLRVSESTASDSTCLELSNDNDIQDEGNKRKKVMFHAVTLVIDAGPENDMSQKSTSDESKFLRTAFSSYDYETKDVAEDLSDSGPASPSDTGEKTDASIRILKFLITTGSSTHTFECPAILSKCISELFPPLVSITETIPTVSLLRAAALTPLASTIEQKSSDLGMFADQDIAQGQCILSERPCLVSIYSILDGNHREELAQLFDNLNPETTDEAISLLSPDDSEDSVWYEQIMRRHSFVIPLSSSTLEGCEDALKHRGLFLKSSRIRHSCTPNARWGWNTKSFSLRVFALQPISEGMEITVAKIKLDTLQASGSPTGFKCISKACVGHCANSPFHPHTTQLDKPKQTTNHEERTQYSC</sequence>
<dbReference type="InterPro" id="IPR046341">
    <property type="entry name" value="SET_dom_sf"/>
</dbReference>
<name>A0A8H7XPX0_PSICU</name>
<dbReference type="EMBL" id="JAFIQS010000013">
    <property type="protein sequence ID" value="KAG5163891.1"/>
    <property type="molecule type" value="Genomic_DNA"/>
</dbReference>
<dbReference type="Gene3D" id="2.170.270.10">
    <property type="entry name" value="SET domain"/>
    <property type="match status" value="1"/>
</dbReference>
<dbReference type="AlphaFoldDB" id="A0A8H7XPX0"/>
<dbReference type="InterPro" id="IPR001214">
    <property type="entry name" value="SET_dom"/>
</dbReference>
<protein>
    <recommendedName>
        <fullName evidence="2">SET domain-containing protein</fullName>
    </recommendedName>
</protein>